<name>A0ACB7TJE4_HYAAI</name>
<reference evidence="1" key="1">
    <citation type="submission" date="2020-05" db="EMBL/GenBank/DDBJ databases">
        <title>Large-scale comparative analyses of tick genomes elucidate their genetic diversity and vector capacities.</title>
        <authorList>
            <person name="Jia N."/>
            <person name="Wang J."/>
            <person name="Shi W."/>
            <person name="Du L."/>
            <person name="Sun Y."/>
            <person name="Zhan W."/>
            <person name="Jiang J."/>
            <person name="Wang Q."/>
            <person name="Zhang B."/>
            <person name="Ji P."/>
            <person name="Sakyi L.B."/>
            <person name="Cui X."/>
            <person name="Yuan T."/>
            <person name="Jiang B."/>
            <person name="Yang W."/>
            <person name="Lam T.T.-Y."/>
            <person name="Chang Q."/>
            <person name="Ding S."/>
            <person name="Wang X."/>
            <person name="Zhu J."/>
            <person name="Ruan X."/>
            <person name="Zhao L."/>
            <person name="Wei J."/>
            <person name="Que T."/>
            <person name="Du C."/>
            <person name="Cheng J."/>
            <person name="Dai P."/>
            <person name="Han X."/>
            <person name="Huang E."/>
            <person name="Gao Y."/>
            <person name="Liu J."/>
            <person name="Shao H."/>
            <person name="Ye R."/>
            <person name="Li L."/>
            <person name="Wei W."/>
            <person name="Wang X."/>
            <person name="Wang C."/>
            <person name="Yang T."/>
            <person name="Huo Q."/>
            <person name="Li W."/>
            <person name="Guo W."/>
            <person name="Chen H."/>
            <person name="Zhou L."/>
            <person name="Ni X."/>
            <person name="Tian J."/>
            <person name="Zhou Y."/>
            <person name="Sheng Y."/>
            <person name="Liu T."/>
            <person name="Pan Y."/>
            <person name="Xia L."/>
            <person name="Li J."/>
            <person name="Zhao F."/>
            <person name="Cao W."/>
        </authorList>
    </citation>
    <scope>NUCLEOTIDE SEQUENCE</scope>
    <source>
        <strain evidence="1">Hyas-2018</strain>
    </source>
</reference>
<evidence type="ECO:0000313" key="1">
    <source>
        <dbReference type="EMBL" id="KAH6946331.1"/>
    </source>
</evidence>
<evidence type="ECO:0000313" key="2">
    <source>
        <dbReference type="Proteomes" id="UP000821845"/>
    </source>
</evidence>
<sequence>MPRLRVPERGSAPWSLCERRVSEQELGSHVRTPASFFSVFREHAPAEGGPEGKSFRKKKEKGGGGRSHSQVWLAAKPRSGVSPLSGRQRKRGPRRPSAGKRASRGSSVGRKRGGNPLPLPRSQGRAGLKPGAAEGRAASQPDDTFLGRASLCSAYRRRLSHRPRFVGAEAQKQKLGRSCWHAAEEAGHLPGPKRRPPLPPSRSTASAVALLGMRARDARRTSALACLPNEPRSEKSPPRTAASKHSRRAFCGTVLCLSRLMTGHARTQFMGLPQELRPATNTCILR</sequence>
<keyword evidence="2" id="KW-1185">Reference proteome</keyword>
<organism evidence="1 2">
    <name type="scientific">Hyalomma asiaticum</name>
    <name type="common">Tick</name>
    <dbReference type="NCBI Taxonomy" id="266040"/>
    <lineage>
        <taxon>Eukaryota</taxon>
        <taxon>Metazoa</taxon>
        <taxon>Ecdysozoa</taxon>
        <taxon>Arthropoda</taxon>
        <taxon>Chelicerata</taxon>
        <taxon>Arachnida</taxon>
        <taxon>Acari</taxon>
        <taxon>Parasitiformes</taxon>
        <taxon>Ixodida</taxon>
        <taxon>Ixodoidea</taxon>
        <taxon>Ixodidae</taxon>
        <taxon>Hyalomminae</taxon>
        <taxon>Hyalomma</taxon>
    </lineage>
</organism>
<accession>A0ACB7TJE4</accession>
<comment type="caution">
    <text evidence="1">The sequence shown here is derived from an EMBL/GenBank/DDBJ whole genome shotgun (WGS) entry which is preliminary data.</text>
</comment>
<proteinExistence type="predicted"/>
<protein>
    <submittedName>
        <fullName evidence="1">Uncharacterized protein</fullName>
    </submittedName>
</protein>
<dbReference type="Proteomes" id="UP000821845">
    <property type="component" value="Chromosome 1"/>
</dbReference>
<dbReference type="EMBL" id="CM023481">
    <property type="protein sequence ID" value="KAH6946331.1"/>
    <property type="molecule type" value="Genomic_DNA"/>
</dbReference>
<gene>
    <name evidence="1" type="ORF">HPB50_012860</name>
</gene>